<feature type="compositionally biased region" description="Polar residues" evidence="3">
    <location>
        <begin position="517"/>
        <end position="527"/>
    </location>
</feature>
<dbReference type="RefSeq" id="XP_018704646.1">
    <property type="nucleotide sequence ID" value="XM_018848311.1"/>
</dbReference>
<dbReference type="GO" id="GO:0003723">
    <property type="term" value="F:RNA binding"/>
    <property type="evidence" value="ECO:0007669"/>
    <property type="project" value="UniProtKB-UniRule"/>
</dbReference>
<evidence type="ECO:0000313" key="6">
    <source>
        <dbReference type="Proteomes" id="UP000076744"/>
    </source>
</evidence>
<evidence type="ECO:0000259" key="4">
    <source>
        <dbReference type="SMART" id="SM00322"/>
    </source>
</evidence>
<evidence type="ECO:0000256" key="3">
    <source>
        <dbReference type="SAM" id="MobiDB-lite"/>
    </source>
</evidence>
<evidence type="ECO:0000313" key="5">
    <source>
        <dbReference type="EMBL" id="OAA63997.1"/>
    </source>
</evidence>
<dbReference type="InterPro" id="IPR036612">
    <property type="entry name" value="KH_dom_type_1_sf"/>
</dbReference>
<feature type="region of interest" description="Disordered" evidence="3">
    <location>
        <begin position="474"/>
        <end position="543"/>
    </location>
</feature>
<sequence>MAEPQPDIQSILAALASQRPAGATPTQTPPGAPSQSYAPPPGAAQPAAAAGYGPPSQQGLPAPSGSGSVDLSAIRPVNSGTMSFDDVLSKARAFAAAKGVASYDQPLVYGAESRTSDRSYRRSRSRSPQRNHHSDRRTGHQGREYGGRDRSWSPPSRGRHSPRGGGKGRDRSPLRSGGAGADENSETIQIESSLVGLIIGRNGENLRRIEGESGCRVQFLSPTDGGPFRQCRITGPAPRRAEVKDAINRIIEDSGMGALNRAEEKPNAGAGAGAPGAGGALRDGEDHMQIMVPDRTVGLIIGRGGETIRDLQERSGCHINIVHESKSVNGLRPVNLIGTPSATARAKDFILEIVDSDSRTDAPPPSAPGGGGGGGGPPGGSKPPPMSRGGGGQSRDYNQHSNPYDGPGKVTEAIYVPSDAVGMIIGKGGETIREIQAQAECKINVAPSSGPGEVQREISLIGAPDSIERAKQLIDEKVEAMKQKNAGGGGRGGRDRHDGGGRGGHHERGHGGDRGGNNSYGQASSTNAPPPQGASEDASDPYAQYGGYQNYVALWYQSLMYQQQQQGGGAAEDGAAPK</sequence>
<dbReference type="PANTHER" id="PTHR10288">
    <property type="entry name" value="KH DOMAIN CONTAINING RNA BINDING PROTEIN"/>
    <property type="match status" value="1"/>
</dbReference>
<feature type="compositionally biased region" description="Basic and acidic residues" evidence="3">
    <location>
        <begin position="136"/>
        <end position="151"/>
    </location>
</feature>
<name>A0A167WN41_CORFA</name>
<dbReference type="InterPro" id="IPR004087">
    <property type="entry name" value="KH_dom"/>
</dbReference>
<dbReference type="EMBL" id="AZHB01000010">
    <property type="protein sequence ID" value="OAA63997.1"/>
    <property type="molecule type" value="Genomic_DNA"/>
</dbReference>
<dbReference type="Proteomes" id="UP000076744">
    <property type="component" value="Unassembled WGS sequence"/>
</dbReference>
<keyword evidence="6" id="KW-1185">Reference proteome</keyword>
<feature type="compositionally biased region" description="Pro residues" evidence="3">
    <location>
        <begin position="27"/>
        <end position="43"/>
    </location>
</feature>
<feature type="compositionally biased region" description="Gly residues" evidence="3">
    <location>
        <begin position="270"/>
        <end position="281"/>
    </location>
</feature>
<dbReference type="Pfam" id="PF00013">
    <property type="entry name" value="KH_1"/>
    <property type="match status" value="3"/>
</dbReference>
<gene>
    <name evidence="5" type="ORF">ISF_04706</name>
</gene>
<keyword evidence="1" id="KW-0677">Repeat</keyword>
<dbReference type="PROSITE" id="PS50084">
    <property type="entry name" value="KH_TYPE_1"/>
    <property type="match status" value="3"/>
</dbReference>
<feature type="region of interest" description="Disordered" evidence="3">
    <location>
        <begin position="1"/>
        <end position="74"/>
    </location>
</feature>
<evidence type="ECO:0000256" key="1">
    <source>
        <dbReference type="ARBA" id="ARBA00022737"/>
    </source>
</evidence>
<reference evidence="5 6" key="1">
    <citation type="journal article" date="2016" name="Genome Biol. Evol.">
        <title>Divergent and convergent evolution of fungal pathogenicity.</title>
        <authorList>
            <person name="Shang Y."/>
            <person name="Xiao G."/>
            <person name="Zheng P."/>
            <person name="Cen K."/>
            <person name="Zhan S."/>
            <person name="Wang C."/>
        </authorList>
    </citation>
    <scope>NUCLEOTIDE SEQUENCE [LARGE SCALE GENOMIC DNA]</scope>
    <source>
        <strain evidence="5 6">ARSEF 2679</strain>
    </source>
</reference>
<keyword evidence="2" id="KW-0694">RNA-binding</keyword>
<feature type="compositionally biased region" description="Gly residues" evidence="3">
    <location>
        <begin position="368"/>
        <end position="379"/>
    </location>
</feature>
<feature type="region of interest" description="Disordered" evidence="3">
    <location>
        <begin position="263"/>
        <end position="283"/>
    </location>
</feature>
<proteinExistence type="predicted"/>
<feature type="region of interest" description="Disordered" evidence="3">
    <location>
        <begin position="355"/>
        <end position="411"/>
    </location>
</feature>
<dbReference type="OrthoDB" id="5204190at2759"/>
<feature type="compositionally biased region" description="Low complexity" evidence="3">
    <location>
        <begin position="44"/>
        <end position="59"/>
    </location>
</feature>
<dbReference type="SUPFAM" id="SSF54791">
    <property type="entry name" value="Eukaryotic type KH-domain (KH-domain type I)"/>
    <property type="match status" value="3"/>
</dbReference>
<feature type="region of interest" description="Disordered" evidence="3">
    <location>
        <begin position="113"/>
        <end position="187"/>
    </location>
</feature>
<dbReference type="AlphaFoldDB" id="A0A167WN41"/>
<dbReference type="GeneID" id="30020998"/>
<dbReference type="InterPro" id="IPR004088">
    <property type="entry name" value="KH_dom_type_1"/>
</dbReference>
<accession>A0A167WN41</accession>
<protein>
    <submittedName>
        <fullName evidence="5">Far upstream element-binding protein 2</fullName>
    </submittedName>
</protein>
<dbReference type="SMART" id="SM00322">
    <property type="entry name" value="KH"/>
    <property type="match status" value="3"/>
</dbReference>
<feature type="compositionally biased region" description="Basic and acidic residues" evidence="3">
    <location>
        <begin position="492"/>
        <end position="513"/>
    </location>
</feature>
<dbReference type="STRING" id="1081104.A0A167WN41"/>
<feature type="domain" description="K Homology" evidence="4">
    <location>
        <begin position="408"/>
        <end position="479"/>
    </location>
</feature>
<feature type="compositionally biased region" description="Basic residues" evidence="3">
    <location>
        <begin position="121"/>
        <end position="135"/>
    </location>
</feature>
<evidence type="ECO:0000256" key="2">
    <source>
        <dbReference type="PROSITE-ProRule" id="PRU00117"/>
    </source>
</evidence>
<organism evidence="5 6">
    <name type="scientific">Cordyceps fumosorosea (strain ARSEF 2679)</name>
    <name type="common">Isaria fumosorosea</name>
    <dbReference type="NCBI Taxonomy" id="1081104"/>
    <lineage>
        <taxon>Eukaryota</taxon>
        <taxon>Fungi</taxon>
        <taxon>Dikarya</taxon>
        <taxon>Ascomycota</taxon>
        <taxon>Pezizomycotina</taxon>
        <taxon>Sordariomycetes</taxon>
        <taxon>Hypocreomycetidae</taxon>
        <taxon>Hypocreales</taxon>
        <taxon>Cordycipitaceae</taxon>
        <taxon>Cordyceps</taxon>
    </lineage>
</organism>
<feature type="domain" description="K Homology" evidence="4">
    <location>
        <begin position="284"/>
        <end position="355"/>
    </location>
</feature>
<dbReference type="Gene3D" id="3.30.1370.10">
    <property type="entry name" value="K Homology domain, type 1"/>
    <property type="match status" value="3"/>
</dbReference>
<feature type="domain" description="K Homology" evidence="4">
    <location>
        <begin position="182"/>
        <end position="252"/>
    </location>
</feature>
<comment type="caution">
    <text evidence="5">The sequence shown here is derived from an EMBL/GenBank/DDBJ whole genome shotgun (WGS) entry which is preliminary data.</text>
</comment>